<feature type="domain" description="Sulfatase N-terminal" evidence="5">
    <location>
        <begin position="33"/>
        <end position="402"/>
    </location>
</feature>
<evidence type="ECO:0000256" key="3">
    <source>
        <dbReference type="ARBA" id="ARBA00022801"/>
    </source>
</evidence>
<dbReference type="PROSITE" id="PS00149">
    <property type="entry name" value="SULFATASE_2"/>
    <property type="match status" value="1"/>
</dbReference>
<keyword evidence="3" id="KW-0378">Hydrolase</keyword>
<accession>A0A918WLP6</accession>
<reference evidence="6" key="1">
    <citation type="journal article" date="2014" name="Int. J. Syst. Evol. Microbiol.">
        <title>Complete genome sequence of Corynebacterium casei LMG S-19264T (=DSM 44701T), isolated from a smear-ripened cheese.</title>
        <authorList>
            <consortium name="US DOE Joint Genome Institute (JGI-PGF)"/>
            <person name="Walter F."/>
            <person name="Albersmeier A."/>
            <person name="Kalinowski J."/>
            <person name="Ruckert C."/>
        </authorList>
    </citation>
    <scope>NUCLEOTIDE SEQUENCE</scope>
    <source>
        <strain evidence="6">KCTC 12988</strain>
    </source>
</reference>
<keyword evidence="7" id="KW-1185">Reference proteome</keyword>
<comment type="caution">
    <text evidence="6">The sequence shown here is derived from an EMBL/GenBank/DDBJ whole genome shotgun (WGS) entry which is preliminary data.</text>
</comment>
<evidence type="ECO:0000313" key="6">
    <source>
        <dbReference type="EMBL" id="GHC62576.1"/>
    </source>
</evidence>
<dbReference type="EMBL" id="BMXI01000015">
    <property type="protein sequence ID" value="GHC62576.1"/>
    <property type="molecule type" value="Genomic_DNA"/>
</dbReference>
<dbReference type="GO" id="GO:0046872">
    <property type="term" value="F:metal ion binding"/>
    <property type="evidence" value="ECO:0007669"/>
    <property type="project" value="UniProtKB-KW"/>
</dbReference>
<dbReference type="AlphaFoldDB" id="A0A918WLP6"/>
<reference evidence="6" key="2">
    <citation type="submission" date="2020-09" db="EMBL/GenBank/DDBJ databases">
        <authorList>
            <person name="Sun Q."/>
            <person name="Kim S."/>
        </authorList>
    </citation>
    <scope>NUCLEOTIDE SEQUENCE</scope>
    <source>
        <strain evidence="6">KCTC 12988</strain>
    </source>
</reference>
<dbReference type="SUPFAM" id="SSF53649">
    <property type="entry name" value="Alkaline phosphatase-like"/>
    <property type="match status" value="1"/>
</dbReference>
<evidence type="ECO:0000256" key="1">
    <source>
        <dbReference type="ARBA" id="ARBA00008779"/>
    </source>
</evidence>
<name>A0A918WLP6_9BACT</name>
<evidence type="ECO:0000256" key="4">
    <source>
        <dbReference type="ARBA" id="ARBA00022837"/>
    </source>
</evidence>
<gene>
    <name evidence="6" type="ORF">GCM10007100_32530</name>
</gene>
<dbReference type="InterPro" id="IPR024607">
    <property type="entry name" value="Sulfatase_CS"/>
</dbReference>
<dbReference type="Pfam" id="PF00884">
    <property type="entry name" value="Sulfatase"/>
    <property type="match status" value="1"/>
</dbReference>
<dbReference type="CDD" id="cd16143">
    <property type="entry name" value="ARS_like"/>
    <property type="match status" value="1"/>
</dbReference>
<organism evidence="6 7">
    <name type="scientific">Roseibacillus persicicus</name>
    <dbReference type="NCBI Taxonomy" id="454148"/>
    <lineage>
        <taxon>Bacteria</taxon>
        <taxon>Pseudomonadati</taxon>
        <taxon>Verrucomicrobiota</taxon>
        <taxon>Verrucomicrobiia</taxon>
        <taxon>Verrucomicrobiales</taxon>
        <taxon>Verrucomicrobiaceae</taxon>
        <taxon>Roseibacillus</taxon>
    </lineage>
</organism>
<dbReference type="Gene3D" id="3.40.720.10">
    <property type="entry name" value="Alkaline Phosphatase, subunit A"/>
    <property type="match status" value="1"/>
</dbReference>
<dbReference type="PANTHER" id="PTHR42693:SF53">
    <property type="entry name" value="ENDO-4-O-SULFATASE"/>
    <property type="match status" value="1"/>
</dbReference>
<dbReference type="GO" id="GO:0004065">
    <property type="term" value="F:arylsulfatase activity"/>
    <property type="evidence" value="ECO:0007669"/>
    <property type="project" value="TreeGrafter"/>
</dbReference>
<evidence type="ECO:0000259" key="5">
    <source>
        <dbReference type="Pfam" id="PF00884"/>
    </source>
</evidence>
<dbReference type="InterPro" id="IPR000917">
    <property type="entry name" value="Sulfatase_N"/>
</dbReference>
<sequence length="525" mass="58168">MQEEGAGSYFRNSMKLLPLFLASLTVSLLAERPNIVFIMADDVGLGDLSYHVREQLGKKPVVETPNLDALAKESLWFTDGHSATSLCSPTRYCVMSGNNNYRSNAPWGVWGTFRETAFREGEATLGTVVRDAGYSTGFVGKWHLGSDFRDKKTGRIYRGTDNGDLSGKVDLTRMTGNGPRTWGFDYDFTLPCGVQGPIYLAYENREWFPLQKNSEIVFLDKNNAKNSKDLSSKGPGMGDSQWDAREIAELVSRKAADFIAAQEKDKPFFLYYCTPSVHLPHCPPEQFEEREVKGTTPSAHLDMVVALDLEIKRIIEALKGNGYFENTLIVFTSDNGGLLSDKNTIKSGHRSSGGWAKGKNAPEEGGHRVPFFAFLKDKIEPGFSAEPVVNQDMLATCAALVGTGYPDNQAMDSNNLLPLLTGEGEYQPREFLMQQAGALKEVHFRKGDWKIIIQSDNQLKTFEPIALYNLKNNPSELPEKNQLGNPAHKETASSLLEQYLTTLRSGVRTVPLPLKGSSDGKVERP</sequence>
<keyword evidence="2" id="KW-0479">Metal-binding</keyword>
<comment type="similarity">
    <text evidence="1">Belongs to the sulfatase family.</text>
</comment>
<dbReference type="PANTHER" id="PTHR42693">
    <property type="entry name" value="ARYLSULFATASE FAMILY MEMBER"/>
    <property type="match status" value="1"/>
</dbReference>
<dbReference type="InterPro" id="IPR050738">
    <property type="entry name" value="Sulfatase"/>
</dbReference>
<protein>
    <recommendedName>
        <fullName evidence="5">Sulfatase N-terminal domain-containing protein</fullName>
    </recommendedName>
</protein>
<evidence type="ECO:0000256" key="2">
    <source>
        <dbReference type="ARBA" id="ARBA00022723"/>
    </source>
</evidence>
<proteinExistence type="inferred from homology"/>
<dbReference type="InterPro" id="IPR017850">
    <property type="entry name" value="Alkaline_phosphatase_core_sf"/>
</dbReference>
<dbReference type="Gene3D" id="3.30.1120.10">
    <property type="match status" value="1"/>
</dbReference>
<keyword evidence="4" id="KW-0106">Calcium</keyword>
<evidence type="ECO:0000313" key="7">
    <source>
        <dbReference type="Proteomes" id="UP000644507"/>
    </source>
</evidence>
<dbReference type="Proteomes" id="UP000644507">
    <property type="component" value="Unassembled WGS sequence"/>
</dbReference>